<evidence type="ECO:0000313" key="7">
    <source>
        <dbReference type="Proteomes" id="UP001150904"/>
    </source>
</evidence>
<feature type="region of interest" description="Disordered" evidence="3">
    <location>
        <begin position="956"/>
        <end position="977"/>
    </location>
</feature>
<dbReference type="GeneID" id="83181296"/>
<evidence type="ECO:0008006" key="8">
    <source>
        <dbReference type="Google" id="ProtNLM"/>
    </source>
</evidence>
<comment type="caution">
    <text evidence="6">The sequence shown here is derived from an EMBL/GenBank/DDBJ whole genome shotgun (WGS) entry which is preliminary data.</text>
</comment>
<evidence type="ECO:0000256" key="1">
    <source>
        <dbReference type="ARBA" id="ARBA00022737"/>
    </source>
</evidence>
<feature type="domain" description="Nephrocystin 3-like N-terminal" evidence="4">
    <location>
        <begin position="288"/>
        <end position="462"/>
    </location>
</feature>
<dbReference type="PANTHER" id="PTHR10039:SF5">
    <property type="entry name" value="NACHT DOMAIN-CONTAINING PROTEIN"/>
    <property type="match status" value="1"/>
</dbReference>
<reference evidence="6" key="1">
    <citation type="submission" date="2022-12" db="EMBL/GenBank/DDBJ databases">
        <authorList>
            <person name="Petersen C."/>
        </authorList>
    </citation>
    <scope>NUCLEOTIDE SEQUENCE</scope>
    <source>
        <strain evidence="6">IBT 15544</strain>
    </source>
</reference>
<dbReference type="PANTHER" id="PTHR10039">
    <property type="entry name" value="AMELOGENIN"/>
    <property type="match status" value="1"/>
</dbReference>
<dbReference type="EMBL" id="JAPQKR010000014">
    <property type="protein sequence ID" value="KAJ5197816.1"/>
    <property type="molecule type" value="Genomic_DNA"/>
</dbReference>
<dbReference type="Gene3D" id="3.40.50.300">
    <property type="entry name" value="P-loop containing nucleotide triphosphate hydrolases"/>
    <property type="match status" value="1"/>
</dbReference>
<dbReference type="Pfam" id="PF24883">
    <property type="entry name" value="NPHP3_N"/>
    <property type="match status" value="1"/>
</dbReference>
<dbReference type="OrthoDB" id="443402at2759"/>
<sequence>MDPLTALGLAGNIITFIDFSYKVIAGVNKVLDSSSGMTPENAKLSALVEDLNGVTRDLVSDVPARTENEKQLCILATNCHALSVEIFQMLRNLKVGDKKSKWQGMMVKMKSMRKEKDIEAIERRLNSYQSEILIRLHVMFSSSQNSMVKSQLESLRKEGQSLRNETTKQLNALHQDIVTLIETMSSTSPPVGSDLARRDTKKESLTRLADALSTFQSTTKSISRENHILSRLVFPSMYSRGDDIEDPESGTFTWIVEEDSPPKVDQKDLSETPYIYEQREQEVMRETTRQQFLTWLNSGCHVFHISGKAGSGKSTLMKFLARSPRVQQELEQWAGGQQLIIARFFFWNSGDKLQMSLEGLYRSLLFETCTQCPELIPRIFPGLWEGLSSGVAPPQQTPMRFEEVKAAFGRLTKESQFFDGYICFWIDGLDEFEGDEVDHWHLARDLQYWTQSKHIKLCVSSRPHFPFTQTFAKDMNRQISIHELTREDIRQFSLAMLEKDPNFHRVQDSYQKLVSTVVEDANGVFLWARLVVRSLLRSIGYQSTAKDLEKKLKAMPKGLDELFDQILESVNPDDRPLSDKLFLMSTASLYHWYPPICNAMAYSRLEDLDDPNFPENRPMRVCSEAEIDEQIPRVSCLLDRFSRGLLEMTPSRVHKIRGYQYFAYEVKFLHRTVRDYIVNTRRDQMQSRVPEFNDHVGIIRLLLADFKLARPSREDLIPNLARWGYSIRIQLKTIFLALLYAEKAGKTDVIPGFLEQAEKIFAGHAQPAEPFDVQDHENKGYLWGENMVALECPQLIYLESEDHQSCFLCQTVAEGLYSYLAPHFLGRLKKENSVSGPNLLLVASWANEVDIVEDLLREGRSPKEMVAVENILSPFANQVSGTIMAPKAPISVWLLYLYSYLTEFLSERYSKPALALESFLDSGADPNVEFIIRKWQHPNPNVEFIIGKWSHWNPSLSEDDSTASEGDTTANKNTQPPETYTIGLLELLELMELPTLDDIRGKLISRSPNSDRRDSFVRVCKSLMTEKKEGVPFGLYHKFYVESIVTPTEHLDIPFSYRLD</sequence>
<proteinExistence type="predicted"/>
<name>A0A9W9MC95_9EURO</name>
<feature type="domain" description="DUF7791" evidence="5">
    <location>
        <begin position="597"/>
        <end position="714"/>
    </location>
</feature>
<evidence type="ECO:0000313" key="6">
    <source>
        <dbReference type="EMBL" id="KAJ5197816.1"/>
    </source>
</evidence>
<gene>
    <name evidence="6" type="ORF">N7498_006933</name>
</gene>
<protein>
    <recommendedName>
        <fullName evidence="8">NACHT domain-containing protein</fullName>
    </recommendedName>
</protein>
<keyword evidence="2" id="KW-0175">Coiled coil</keyword>
<evidence type="ECO:0000259" key="5">
    <source>
        <dbReference type="Pfam" id="PF25053"/>
    </source>
</evidence>
<accession>A0A9W9MC95</accession>
<dbReference type="SUPFAM" id="SSF52540">
    <property type="entry name" value="P-loop containing nucleoside triphosphate hydrolases"/>
    <property type="match status" value="1"/>
</dbReference>
<keyword evidence="7" id="KW-1185">Reference proteome</keyword>
<evidence type="ECO:0000256" key="2">
    <source>
        <dbReference type="SAM" id="Coils"/>
    </source>
</evidence>
<dbReference type="AlphaFoldDB" id="A0A9W9MC95"/>
<feature type="coiled-coil region" evidence="2">
    <location>
        <begin position="111"/>
        <end position="165"/>
    </location>
</feature>
<dbReference type="InterPro" id="IPR056884">
    <property type="entry name" value="NPHP3-like_N"/>
</dbReference>
<feature type="compositionally biased region" description="Polar residues" evidence="3">
    <location>
        <begin position="963"/>
        <end position="977"/>
    </location>
</feature>
<evidence type="ECO:0000259" key="4">
    <source>
        <dbReference type="Pfam" id="PF24883"/>
    </source>
</evidence>
<dbReference type="InterPro" id="IPR056693">
    <property type="entry name" value="DUF7791"/>
</dbReference>
<dbReference type="Proteomes" id="UP001150904">
    <property type="component" value="Unassembled WGS sequence"/>
</dbReference>
<keyword evidence="1" id="KW-0677">Repeat</keyword>
<reference evidence="6" key="2">
    <citation type="journal article" date="2023" name="IMA Fungus">
        <title>Comparative genomic study of the Penicillium genus elucidates a diverse pangenome and 15 lateral gene transfer events.</title>
        <authorList>
            <person name="Petersen C."/>
            <person name="Sorensen T."/>
            <person name="Nielsen M.R."/>
            <person name="Sondergaard T.E."/>
            <person name="Sorensen J.L."/>
            <person name="Fitzpatrick D.A."/>
            <person name="Frisvad J.C."/>
            <person name="Nielsen K.L."/>
        </authorList>
    </citation>
    <scope>NUCLEOTIDE SEQUENCE</scope>
    <source>
        <strain evidence="6">IBT 15544</strain>
    </source>
</reference>
<evidence type="ECO:0000256" key="3">
    <source>
        <dbReference type="SAM" id="MobiDB-lite"/>
    </source>
</evidence>
<dbReference type="RefSeq" id="XP_058306244.1">
    <property type="nucleotide sequence ID" value="XM_058453995.1"/>
</dbReference>
<dbReference type="InterPro" id="IPR027417">
    <property type="entry name" value="P-loop_NTPase"/>
</dbReference>
<dbReference type="Pfam" id="PF25053">
    <property type="entry name" value="DUF7791"/>
    <property type="match status" value="1"/>
</dbReference>
<organism evidence="6 7">
    <name type="scientific">Penicillium cinerascens</name>
    <dbReference type="NCBI Taxonomy" id="70096"/>
    <lineage>
        <taxon>Eukaryota</taxon>
        <taxon>Fungi</taxon>
        <taxon>Dikarya</taxon>
        <taxon>Ascomycota</taxon>
        <taxon>Pezizomycotina</taxon>
        <taxon>Eurotiomycetes</taxon>
        <taxon>Eurotiomycetidae</taxon>
        <taxon>Eurotiales</taxon>
        <taxon>Aspergillaceae</taxon>
        <taxon>Penicillium</taxon>
    </lineage>
</organism>